<comment type="similarity">
    <text evidence="1">Belongs to the sulfatase family.</text>
</comment>
<dbReference type="Gene3D" id="3.40.720.10">
    <property type="entry name" value="Alkaline Phosphatase, subunit A"/>
    <property type="match status" value="1"/>
</dbReference>
<proteinExistence type="inferred from homology"/>
<comment type="caution">
    <text evidence="4">The sequence shown here is derived from an EMBL/GenBank/DDBJ whole genome shotgun (WGS) entry which is preliminary data.</text>
</comment>
<keyword evidence="5" id="KW-1185">Reference proteome</keyword>
<sequence>MIKFKNLFFILILFSACKDKAENQEPNQVHPNIVLIYADDLGYGDLSAYGGEISTPNIDKLAENGLKHTNAYATSSICTPSRFSMLTGEYSWRQIGSGVAAGNDGALIKPGTTTLQGVLQNAGYSTAIVGKWHLGLGNENGPDWNGKITPGPLEVGFDYAFMIPATGDRVPTVFVENHQIVNLDPEDPIKVSYKEKLGDNPTGKENPELLKMDYSHGHNQSIVNGISRIGYQTGGESALWKDEDFADIFVEKSAEFMEDNSSSPFFLFFSAHDIHVPRAPHQRFVGKSGKGLRGDAILQLDWTVGAIVKKLEDLGVRENTLIIVSSDNGPVTDDGYKDMSDEFLGNHKPAGNLSGGKYSVLEAGTKIPLIVNWPGVVRPNTVSEALISQVDFLRSFASLTGIEVAIKNAPDSFDLHKALLGEHLRGRESLVQMGTSNGFSFIKNNYKYIVPNNASPEITWGPDVKTGFSQEDQLFNLKIDPTESNNIAKQKPDILDSLKKEYKRIRDSGSSYLNN</sequence>
<dbReference type="SUPFAM" id="SSF53649">
    <property type="entry name" value="Alkaline phosphatase-like"/>
    <property type="match status" value="1"/>
</dbReference>
<evidence type="ECO:0000313" key="4">
    <source>
        <dbReference type="EMBL" id="MBI6120814.1"/>
    </source>
</evidence>
<dbReference type="PANTHER" id="PTHR43751:SF6">
    <property type="entry name" value="N-ACETYLGALACTOSAMINE-6-O-SULFATASE"/>
    <property type="match status" value="1"/>
</dbReference>
<dbReference type="InterPro" id="IPR017850">
    <property type="entry name" value="Alkaline_phosphatase_core_sf"/>
</dbReference>
<dbReference type="Pfam" id="PF00884">
    <property type="entry name" value="Sulfatase"/>
    <property type="match status" value="1"/>
</dbReference>
<dbReference type="RefSeq" id="WP_198639050.1">
    <property type="nucleotide sequence ID" value="NZ_JAEHNY010000011.1"/>
</dbReference>
<gene>
    <name evidence="4" type="ORF">I6U50_12360</name>
</gene>
<evidence type="ECO:0000313" key="5">
    <source>
        <dbReference type="Proteomes" id="UP000635665"/>
    </source>
</evidence>
<dbReference type="InterPro" id="IPR000917">
    <property type="entry name" value="Sulfatase_N"/>
</dbReference>
<dbReference type="EMBL" id="JAEHNY010000011">
    <property type="protein sequence ID" value="MBI6120814.1"/>
    <property type="molecule type" value="Genomic_DNA"/>
</dbReference>
<dbReference type="PANTHER" id="PTHR43751">
    <property type="entry name" value="SULFATASE"/>
    <property type="match status" value="1"/>
</dbReference>
<dbReference type="Proteomes" id="UP000635665">
    <property type="component" value="Unassembled WGS sequence"/>
</dbReference>
<name>A0ABS0TIC4_9FLAO</name>
<feature type="domain" description="Sulfatase N-terminal" evidence="3">
    <location>
        <begin position="31"/>
        <end position="402"/>
    </location>
</feature>
<dbReference type="PROSITE" id="PS00523">
    <property type="entry name" value="SULFATASE_1"/>
    <property type="match status" value="1"/>
</dbReference>
<keyword evidence="2" id="KW-0378">Hydrolase</keyword>
<accession>A0ABS0TIC4</accession>
<dbReference type="Gene3D" id="3.30.1120.10">
    <property type="match status" value="1"/>
</dbReference>
<organism evidence="4 5">
    <name type="scientific">Salegentibacter maritimus</name>
    <dbReference type="NCBI Taxonomy" id="2794347"/>
    <lineage>
        <taxon>Bacteria</taxon>
        <taxon>Pseudomonadati</taxon>
        <taxon>Bacteroidota</taxon>
        <taxon>Flavobacteriia</taxon>
        <taxon>Flavobacteriales</taxon>
        <taxon>Flavobacteriaceae</taxon>
        <taxon>Salegentibacter</taxon>
    </lineage>
</organism>
<dbReference type="InterPro" id="IPR052701">
    <property type="entry name" value="GAG_Ulvan_Degrading_Sulfatases"/>
</dbReference>
<protein>
    <submittedName>
        <fullName evidence="4">Sulfatase-like hydrolase/transferase</fullName>
    </submittedName>
</protein>
<reference evidence="4 5" key="1">
    <citation type="submission" date="2020-12" db="EMBL/GenBank/DDBJ databases">
        <title>Salegentibacter orientalis sp. nov., isolated from costal sediment.</title>
        <authorList>
            <person name="Lian F.-B."/>
        </authorList>
    </citation>
    <scope>NUCLEOTIDE SEQUENCE [LARGE SCALE GENOMIC DNA]</scope>
    <source>
        <strain evidence="4 5">F60176</strain>
    </source>
</reference>
<dbReference type="PROSITE" id="PS51257">
    <property type="entry name" value="PROKAR_LIPOPROTEIN"/>
    <property type="match status" value="1"/>
</dbReference>
<dbReference type="PROSITE" id="PS00149">
    <property type="entry name" value="SULFATASE_2"/>
    <property type="match status" value="1"/>
</dbReference>
<evidence type="ECO:0000256" key="2">
    <source>
        <dbReference type="ARBA" id="ARBA00022801"/>
    </source>
</evidence>
<dbReference type="InterPro" id="IPR024607">
    <property type="entry name" value="Sulfatase_CS"/>
</dbReference>
<evidence type="ECO:0000256" key="1">
    <source>
        <dbReference type="ARBA" id="ARBA00008779"/>
    </source>
</evidence>
<evidence type="ECO:0000259" key="3">
    <source>
        <dbReference type="Pfam" id="PF00884"/>
    </source>
</evidence>